<dbReference type="PANTHER" id="PTHR15172">
    <property type="entry name" value="GALACTOCEREBROSIDASE"/>
    <property type="match status" value="1"/>
</dbReference>
<dbReference type="AlphaFoldDB" id="A0A210Q2D6"/>
<dbReference type="EC" id="3.2.1.46" evidence="2"/>
<feature type="domain" description="Glycosyl hydrolase family 59 central" evidence="15">
    <location>
        <begin position="338"/>
        <end position="455"/>
    </location>
</feature>
<dbReference type="OrthoDB" id="440760at2759"/>
<dbReference type="Gene3D" id="2.60.120.560">
    <property type="entry name" value="Exo-inulinase, domain 1"/>
    <property type="match status" value="1"/>
</dbReference>
<keyword evidence="6" id="KW-0442">Lipid degradation</keyword>
<evidence type="ECO:0000256" key="11">
    <source>
        <dbReference type="ARBA" id="ARBA00033098"/>
    </source>
</evidence>
<reference evidence="17 18" key="1">
    <citation type="journal article" date="2017" name="Nat. Ecol. Evol.">
        <title>Scallop genome provides insights into evolution of bilaterian karyotype and development.</title>
        <authorList>
            <person name="Wang S."/>
            <person name="Zhang J."/>
            <person name="Jiao W."/>
            <person name="Li J."/>
            <person name="Xun X."/>
            <person name="Sun Y."/>
            <person name="Guo X."/>
            <person name="Huan P."/>
            <person name="Dong B."/>
            <person name="Zhang L."/>
            <person name="Hu X."/>
            <person name="Sun X."/>
            <person name="Wang J."/>
            <person name="Zhao C."/>
            <person name="Wang Y."/>
            <person name="Wang D."/>
            <person name="Huang X."/>
            <person name="Wang R."/>
            <person name="Lv J."/>
            <person name="Li Y."/>
            <person name="Zhang Z."/>
            <person name="Liu B."/>
            <person name="Lu W."/>
            <person name="Hui Y."/>
            <person name="Liang J."/>
            <person name="Zhou Z."/>
            <person name="Hou R."/>
            <person name="Li X."/>
            <person name="Liu Y."/>
            <person name="Li H."/>
            <person name="Ning X."/>
            <person name="Lin Y."/>
            <person name="Zhao L."/>
            <person name="Xing Q."/>
            <person name="Dou J."/>
            <person name="Li Y."/>
            <person name="Mao J."/>
            <person name="Guo H."/>
            <person name="Dou H."/>
            <person name="Li T."/>
            <person name="Mu C."/>
            <person name="Jiang W."/>
            <person name="Fu Q."/>
            <person name="Fu X."/>
            <person name="Miao Y."/>
            <person name="Liu J."/>
            <person name="Yu Q."/>
            <person name="Li R."/>
            <person name="Liao H."/>
            <person name="Li X."/>
            <person name="Kong Y."/>
            <person name="Jiang Z."/>
            <person name="Chourrout D."/>
            <person name="Li R."/>
            <person name="Bao Z."/>
        </authorList>
    </citation>
    <scope>NUCLEOTIDE SEQUENCE [LARGE SCALE GENOMIC DNA]</scope>
    <source>
        <strain evidence="17 18">PY_sf001</strain>
    </source>
</reference>
<dbReference type="PANTHER" id="PTHR15172:SF1">
    <property type="entry name" value="GALACTOCEREBROSIDASE"/>
    <property type="match status" value="1"/>
</dbReference>
<dbReference type="InterPro" id="IPR001286">
    <property type="entry name" value="Glyco_hydro_59"/>
</dbReference>
<evidence type="ECO:0000256" key="1">
    <source>
        <dbReference type="ARBA" id="ARBA00005637"/>
    </source>
</evidence>
<dbReference type="Gene3D" id="3.20.20.70">
    <property type="entry name" value="Aldolase class I"/>
    <property type="match status" value="1"/>
</dbReference>
<dbReference type="GO" id="GO:0016020">
    <property type="term" value="C:membrane"/>
    <property type="evidence" value="ECO:0007669"/>
    <property type="project" value="GOC"/>
</dbReference>
<feature type="active site" description="Proton donor/acceptor" evidence="12">
    <location>
        <position position="178"/>
    </location>
</feature>
<evidence type="ECO:0000259" key="16">
    <source>
        <dbReference type="Pfam" id="PF21708"/>
    </source>
</evidence>
<keyword evidence="7" id="KW-0443">Lipid metabolism</keyword>
<organism evidence="17 18">
    <name type="scientific">Mizuhopecten yessoensis</name>
    <name type="common">Japanese scallop</name>
    <name type="synonym">Patinopecten yessoensis</name>
    <dbReference type="NCBI Taxonomy" id="6573"/>
    <lineage>
        <taxon>Eukaryota</taxon>
        <taxon>Metazoa</taxon>
        <taxon>Spiralia</taxon>
        <taxon>Lophotrochozoa</taxon>
        <taxon>Mollusca</taxon>
        <taxon>Bivalvia</taxon>
        <taxon>Autobranchia</taxon>
        <taxon>Pteriomorphia</taxon>
        <taxon>Pectinida</taxon>
        <taxon>Pectinoidea</taxon>
        <taxon>Pectinidae</taxon>
        <taxon>Mizuhopecten</taxon>
    </lineage>
</organism>
<evidence type="ECO:0000256" key="9">
    <source>
        <dbReference type="ARBA" id="ARBA00023180"/>
    </source>
</evidence>
<evidence type="ECO:0000256" key="12">
    <source>
        <dbReference type="PIRSR" id="PIRSR601286-50"/>
    </source>
</evidence>
<gene>
    <name evidence="17" type="ORF">KP79_PYT17644</name>
</gene>
<dbReference type="FunFam" id="3.20.20.70:FF:000091">
    <property type="entry name" value="galactocerebrosidase precursor"/>
    <property type="match status" value="1"/>
</dbReference>
<dbReference type="Proteomes" id="UP000242188">
    <property type="component" value="Unassembled WGS sequence"/>
</dbReference>
<keyword evidence="10" id="KW-0326">Glycosidase</keyword>
<dbReference type="SUPFAM" id="SSF51445">
    <property type="entry name" value="(Trans)glycosidases"/>
    <property type="match status" value="1"/>
</dbReference>
<dbReference type="PRINTS" id="PR00850">
    <property type="entry name" value="GLHYDRLASE59"/>
</dbReference>
<evidence type="ECO:0000256" key="6">
    <source>
        <dbReference type="ARBA" id="ARBA00022963"/>
    </source>
</evidence>
<proteinExistence type="inferred from homology"/>
<dbReference type="STRING" id="6573.A0A210Q2D6"/>
<evidence type="ECO:0000259" key="14">
    <source>
        <dbReference type="Pfam" id="PF02057"/>
    </source>
</evidence>
<comment type="caution">
    <text evidence="17">The sequence shown here is derived from an EMBL/GenBank/DDBJ whole genome shotgun (WGS) entry which is preliminary data.</text>
</comment>
<sequence length="670" mass="73631">MFVKIGRCICLSALLSVTFCDDYRVDYSHGLGRRFDGIGGLSGGGATSKLLVNYPKDYRDQILDYLFKPNFAASLQILKVEIGGDSQSTEGTEASHMHNEWDENYQRGYEWWLMTEAKKRNPDILLYGLPWAFPGWLGDGGDNPYTNVTRTAEYVTRWLLGAKKFYNLSIDYIGIWNERPYDISYIKTLRKSLDTHQLSHVKIVGADGGWEIASAIEKDSELAAAVDYIGAHYPGTTTSSEALTTGKQLWSSEDYSTYNDNTGAGCWARILNQNFVNGFMTSTISWNLIASYYSALPYPGCGLMTADNPWTGHYDVSAPIWITAHTTQFTAPGWSYLQHGSGVGKLTHGGSYVSLVSPDHKDLTVIIETMSHDHSLCIRPALPAYNVIAQNVTLQLRGVLAKFQQLNVWYSKLAFGKNETSVLFKKLSPVKVQDGRVTLSVGVDELYTLTSLPGGTKGTYPAPPARKPFPNTYSEDFEGYPLHSEPVDFAQQTGSYEIVSGDHPHGNVLRQAVLQTPTFWCKADAVNKSLNLVGNSKWSDVYMSADIAIGPVNGTTGVFVAARVDQGGCQSWKAKGIFFFLFPSEKKFILTNDLARTMPLKEGEATGAVQGWNSLALLLEGSNAVGRLNKQTLFNITVPSTPAHGFVAIGTDSYGIADFDNVQIKGSGSH</sequence>
<keyword evidence="18" id="KW-1185">Reference proteome</keyword>
<dbReference type="GO" id="GO:0004336">
    <property type="term" value="F:galactosylceramidase activity"/>
    <property type="evidence" value="ECO:0007669"/>
    <property type="project" value="UniProtKB-EC"/>
</dbReference>
<dbReference type="InterPro" id="IPR049161">
    <property type="entry name" value="GH59_cat"/>
</dbReference>
<evidence type="ECO:0000256" key="8">
    <source>
        <dbReference type="ARBA" id="ARBA00023157"/>
    </source>
</evidence>
<dbReference type="Pfam" id="PF21708">
    <property type="entry name" value="Glyco_hydro_59_C"/>
    <property type="match status" value="1"/>
</dbReference>
<protein>
    <recommendedName>
        <fullName evidence="2">galactosylceramidase</fullName>
        <ecNumber evidence="2">3.2.1.46</ecNumber>
    </recommendedName>
    <alternativeName>
        <fullName evidence="11">Galactosylceramidase</fullName>
    </alternativeName>
</protein>
<dbReference type="FunFam" id="3.20.20.80:FF:000026">
    <property type="entry name" value="galactocerebrosidase precursor"/>
    <property type="match status" value="1"/>
</dbReference>
<evidence type="ECO:0000256" key="5">
    <source>
        <dbReference type="ARBA" id="ARBA00022919"/>
    </source>
</evidence>
<feature type="chain" id="PRO_5012645669" description="galactosylceramidase" evidence="13">
    <location>
        <begin position="21"/>
        <end position="670"/>
    </location>
</feature>
<dbReference type="Pfam" id="PF02057">
    <property type="entry name" value="Glyco_hydro_59"/>
    <property type="match status" value="1"/>
</dbReference>
<evidence type="ECO:0000256" key="3">
    <source>
        <dbReference type="ARBA" id="ARBA00022729"/>
    </source>
</evidence>
<accession>A0A210Q2D6</accession>
<name>A0A210Q2D6_MIZYE</name>
<evidence type="ECO:0000313" key="18">
    <source>
        <dbReference type="Proteomes" id="UP000242188"/>
    </source>
</evidence>
<evidence type="ECO:0000256" key="2">
    <source>
        <dbReference type="ARBA" id="ARBA00012657"/>
    </source>
</evidence>
<feature type="domain" description="Glycosyl hydrolase family 59 catalytic" evidence="14">
    <location>
        <begin position="35"/>
        <end position="328"/>
    </location>
</feature>
<dbReference type="InterPro" id="IPR017853">
    <property type="entry name" value="GH"/>
</dbReference>
<evidence type="ECO:0000256" key="13">
    <source>
        <dbReference type="SAM" id="SignalP"/>
    </source>
</evidence>
<keyword evidence="5" id="KW-0746">Sphingolipid metabolism</keyword>
<feature type="domain" description="Glycosyl hydrolase family 59 C-terminal lectin" evidence="16">
    <location>
        <begin position="491"/>
        <end position="665"/>
    </location>
</feature>
<keyword evidence="3 13" id="KW-0732">Signal</keyword>
<dbReference type="InterPro" id="IPR049162">
    <property type="entry name" value="GH59_C"/>
</dbReference>
<dbReference type="Gene3D" id="3.20.20.80">
    <property type="entry name" value="Glycosidases"/>
    <property type="match status" value="1"/>
</dbReference>
<dbReference type="EMBL" id="NEDP02005205">
    <property type="protein sequence ID" value="OWF42901.1"/>
    <property type="molecule type" value="Genomic_DNA"/>
</dbReference>
<evidence type="ECO:0000256" key="10">
    <source>
        <dbReference type="ARBA" id="ARBA00023295"/>
    </source>
</evidence>
<evidence type="ECO:0000313" key="17">
    <source>
        <dbReference type="EMBL" id="OWF42901.1"/>
    </source>
</evidence>
<keyword evidence="8" id="KW-1015">Disulfide bond</keyword>
<keyword evidence="4" id="KW-0378">Hydrolase</keyword>
<comment type="similarity">
    <text evidence="1">Belongs to the glycosyl hydrolase 59 family.</text>
</comment>
<dbReference type="Pfam" id="PF17387">
    <property type="entry name" value="Glyco_hydro_59M"/>
    <property type="match status" value="1"/>
</dbReference>
<evidence type="ECO:0000259" key="15">
    <source>
        <dbReference type="Pfam" id="PF17387"/>
    </source>
</evidence>
<evidence type="ECO:0000256" key="7">
    <source>
        <dbReference type="ARBA" id="ARBA00023098"/>
    </source>
</evidence>
<evidence type="ECO:0000256" key="4">
    <source>
        <dbReference type="ARBA" id="ARBA00022801"/>
    </source>
</evidence>
<dbReference type="InterPro" id="IPR035394">
    <property type="entry name" value="Glyco_hydro_59_dom"/>
</dbReference>
<feature type="signal peptide" evidence="13">
    <location>
        <begin position="1"/>
        <end position="20"/>
    </location>
</feature>
<dbReference type="GO" id="GO:0005764">
    <property type="term" value="C:lysosome"/>
    <property type="evidence" value="ECO:0007669"/>
    <property type="project" value="TreeGrafter"/>
</dbReference>
<dbReference type="InterPro" id="IPR013785">
    <property type="entry name" value="Aldolase_TIM"/>
</dbReference>
<dbReference type="GO" id="GO:0006683">
    <property type="term" value="P:galactosylceramide catabolic process"/>
    <property type="evidence" value="ECO:0007669"/>
    <property type="project" value="InterPro"/>
</dbReference>
<feature type="active site" description="Nucleophile" evidence="12">
    <location>
        <position position="253"/>
    </location>
</feature>
<keyword evidence="9" id="KW-0325">Glycoprotein</keyword>